<dbReference type="InterPro" id="IPR045031">
    <property type="entry name" value="DHP_synth-like"/>
</dbReference>
<comment type="caution">
    <text evidence="14">The sequence shown here is derived from an EMBL/GenBank/DDBJ whole genome shotgun (WGS) entry which is preliminary data.</text>
</comment>
<comment type="similarity">
    <text evidence="4 12">Belongs to the DHPS family.</text>
</comment>
<dbReference type="GO" id="GO:0046654">
    <property type="term" value="P:tetrahydrofolate biosynthetic process"/>
    <property type="evidence" value="ECO:0007669"/>
    <property type="project" value="UniProtKB-UniPathway"/>
</dbReference>
<dbReference type="FunFam" id="3.20.20.20:FF:000006">
    <property type="entry name" value="Dihydropteroate synthase"/>
    <property type="match status" value="1"/>
</dbReference>
<evidence type="ECO:0000256" key="5">
    <source>
        <dbReference type="ARBA" id="ARBA00012458"/>
    </source>
</evidence>
<dbReference type="NCBIfam" id="TIGR01496">
    <property type="entry name" value="DHPS"/>
    <property type="match status" value="1"/>
</dbReference>
<keyword evidence="10 12" id="KW-0289">Folate biosynthesis</keyword>
<keyword evidence="15" id="KW-1185">Reference proteome</keyword>
<dbReference type="RefSeq" id="WP_139076386.1">
    <property type="nucleotide sequence ID" value="NZ_VDFU01000008.1"/>
</dbReference>
<gene>
    <name evidence="14" type="primary">folP</name>
    <name evidence="14" type="ORF">FHG66_08820</name>
</gene>
<evidence type="ECO:0000259" key="13">
    <source>
        <dbReference type="PROSITE" id="PS50972"/>
    </source>
</evidence>
<dbReference type="GO" id="GO:0005829">
    <property type="term" value="C:cytosol"/>
    <property type="evidence" value="ECO:0007669"/>
    <property type="project" value="TreeGrafter"/>
</dbReference>
<comment type="pathway">
    <text evidence="3 12">Cofactor biosynthesis; tetrahydrofolate biosynthesis; 7,8-dihydrofolate from 2-amino-4-hydroxy-6-hydroxymethyl-7,8-dihydropteridine diphosphate and 4-aminobenzoate: step 1/2.</text>
</comment>
<dbReference type="UniPathway" id="UPA00077">
    <property type="reaction ID" value="UER00156"/>
</dbReference>
<dbReference type="PANTHER" id="PTHR20941">
    <property type="entry name" value="FOLATE SYNTHESIS PROTEINS"/>
    <property type="match status" value="1"/>
</dbReference>
<organism evidence="14 15">
    <name type="scientific">Rubellimicrobium rubrum</name>
    <dbReference type="NCBI Taxonomy" id="2585369"/>
    <lineage>
        <taxon>Bacteria</taxon>
        <taxon>Pseudomonadati</taxon>
        <taxon>Pseudomonadota</taxon>
        <taxon>Alphaproteobacteria</taxon>
        <taxon>Rhodobacterales</taxon>
        <taxon>Roseobacteraceae</taxon>
        <taxon>Rubellimicrobium</taxon>
    </lineage>
</organism>
<sequence length="335" mass="35074">MTDYWRPIPMTDPARSAAALPLAGGWCWFDRLERLSRSEAPRIVPPEEVPPEVLERLTAPRAPMAGLSFDAPRIMGILNVTPDSFSDGGLFDEGEAALEQARAMVAQGADMLDIGGESTRPGATEVPEAEEAARVVPVLAAIRRDSGIPLSVDTRKASVAEAALGAGADLVNDVSGLAFDPRMGAVAARAGGLCLMHAQGTPETMQIDPRYDDVRLDVYDALEAAVALAEAQGTPRDRILVDPGLGFGKTLKHNVSLLANLSLYHGLGCGILVGASRKGFVGALGGAKTARDRMPGSVAVALHAVRQGAQVLRVHDVGETRQALSLQQALVGGIP</sequence>
<dbReference type="GO" id="GO:0004156">
    <property type="term" value="F:dihydropteroate synthase activity"/>
    <property type="evidence" value="ECO:0007669"/>
    <property type="project" value="UniProtKB-EC"/>
</dbReference>
<dbReference type="PROSITE" id="PS50972">
    <property type="entry name" value="PTERIN_BINDING"/>
    <property type="match status" value="1"/>
</dbReference>
<dbReference type="PANTHER" id="PTHR20941:SF1">
    <property type="entry name" value="FOLIC ACID SYNTHESIS PROTEIN FOL1"/>
    <property type="match status" value="1"/>
</dbReference>
<evidence type="ECO:0000256" key="10">
    <source>
        <dbReference type="ARBA" id="ARBA00022909"/>
    </source>
</evidence>
<dbReference type="Proteomes" id="UP000305887">
    <property type="component" value="Unassembled WGS sequence"/>
</dbReference>
<dbReference type="PROSITE" id="PS00793">
    <property type="entry name" value="DHPS_2"/>
    <property type="match status" value="1"/>
</dbReference>
<comment type="catalytic activity">
    <reaction evidence="1">
        <text>(7,8-dihydropterin-6-yl)methyl diphosphate + 4-aminobenzoate = 7,8-dihydropteroate + diphosphate</text>
        <dbReference type="Rhea" id="RHEA:19949"/>
        <dbReference type="ChEBI" id="CHEBI:17836"/>
        <dbReference type="ChEBI" id="CHEBI:17839"/>
        <dbReference type="ChEBI" id="CHEBI:33019"/>
        <dbReference type="ChEBI" id="CHEBI:72950"/>
        <dbReference type="EC" id="2.5.1.15"/>
    </reaction>
</comment>
<comment type="cofactor">
    <cofactor evidence="2 12">
        <name>Mg(2+)</name>
        <dbReference type="ChEBI" id="CHEBI:18420"/>
    </cofactor>
</comment>
<dbReference type="Pfam" id="PF00809">
    <property type="entry name" value="Pterin_bind"/>
    <property type="match status" value="1"/>
</dbReference>
<evidence type="ECO:0000256" key="3">
    <source>
        <dbReference type="ARBA" id="ARBA00004763"/>
    </source>
</evidence>
<dbReference type="PROSITE" id="PS00792">
    <property type="entry name" value="DHPS_1"/>
    <property type="match status" value="1"/>
</dbReference>
<evidence type="ECO:0000256" key="8">
    <source>
        <dbReference type="ARBA" id="ARBA00022723"/>
    </source>
</evidence>
<evidence type="ECO:0000256" key="11">
    <source>
        <dbReference type="ARBA" id="ARBA00030193"/>
    </source>
</evidence>
<dbReference type="OrthoDB" id="9811744at2"/>
<dbReference type="AlphaFoldDB" id="A0A5C4MZV2"/>
<dbReference type="EMBL" id="VDFU01000008">
    <property type="protein sequence ID" value="TNC50063.1"/>
    <property type="molecule type" value="Genomic_DNA"/>
</dbReference>
<evidence type="ECO:0000313" key="15">
    <source>
        <dbReference type="Proteomes" id="UP000305887"/>
    </source>
</evidence>
<keyword evidence="8 12" id="KW-0479">Metal-binding</keyword>
<evidence type="ECO:0000313" key="14">
    <source>
        <dbReference type="EMBL" id="TNC50063.1"/>
    </source>
</evidence>
<evidence type="ECO:0000256" key="2">
    <source>
        <dbReference type="ARBA" id="ARBA00001946"/>
    </source>
</evidence>
<evidence type="ECO:0000256" key="9">
    <source>
        <dbReference type="ARBA" id="ARBA00022842"/>
    </source>
</evidence>
<evidence type="ECO:0000256" key="1">
    <source>
        <dbReference type="ARBA" id="ARBA00000012"/>
    </source>
</evidence>
<feature type="domain" description="Pterin-binding" evidence="13">
    <location>
        <begin position="72"/>
        <end position="325"/>
    </location>
</feature>
<dbReference type="InterPro" id="IPR006390">
    <property type="entry name" value="DHP_synth_dom"/>
</dbReference>
<accession>A0A5C4MZV2</accession>
<dbReference type="GO" id="GO:0046656">
    <property type="term" value="P:folic acid biosynthetic process"/>
    <property type="evidence" value="ECO:0007669"/>
    <property type="project" value="UniProtKB-KW"/>
</dbReference>
<name>A0A5C4MZV2_9RHOB</name>
<dbReference type="GO" id="GO:0046872">
    <property type="term" value="F:metal ion binding"/>
    <property type="evidence" value="ECO:0007669"/>
    <property type="project" value="UniProtKB-KW"/>
</dbReference>
<evidence type="ECO:0000256" key="6">
    <source>
        <dbReference type="ARBA" id="ARBA00016919"/>
    </source>
</evidence>
<keyword evidence="7 12" id="KW-0808">Transferase</keyword>
<comment type="function">
    <text evidence="12">Catalyzes the condensation of para-aminobenzoate (pABA) with 6-hydroxymethyl-7,8-dihydropterin diphosphate (DHPt-PP) to form 7,8-dihydropteroate (H2Pte), the immediate precursor of folate derivatives.</text>
</comment>
<dbReference type="InterPro" id="IPR000489">
    <property type="entry name" value="Pterin-binding_dom"/>
</dbReference>
<proteinExistence type="inferred from homology"/>
<evidence type="ECO:0000256" key="7">
    <source>
        <dbReference type="ARBA" id="ARBA00022679"/>
    </source>
</evidence>
<dbReference type="SUPFAM" id="SSF51717">
    <property type="entry name" value="Dihydropteroate synthetase-like"/>
    <property type="match status" value="1"/>
</dbReference>
<protein>
    <recommendedName>
        <fullName evidence="6 12">Dihydropteroate synthase</fullName>
        <shortName evidence="12">DHPS</shortName>
        <ecNumber evidence="5 12">2.5.1.15</ecNumber>
    </recommendedName>
    <alternativeName>
        <fullName evidence="11 12">Dihydropteroate pyrophosphorylase</fullName>
    </alternativeName>
</protein>
<evidence type="ECO:0000256" key="4">
    <source>
        <dbReference type="ARBA" id="ARBA00009503"/>
    </source>
</evidence>
<dbReference type="CDD" id="cd00739">
    <property type="entry name" value="DHPS"/>
    <property type="match status" value="1"/>
</dbReference>
<dbReference type="InterPro" id="IPR011005">
    <property type="entry name" value="Dihydropteroate_synth-like_sf"/>
</dbReference>
<keyword evidence="9 12" id="KW-0460">Magnesium</keyword>
<dbReference type="EC" id="2.5.1.15" evidence="5 12"/>
<evidence type="ECO:0000256" key="12">
    <source>
        <dbReference type="RuleBase" id="RU361205"/>
    </source>
</evidence>
<dbReference type="Gene3D" id="3.20.20.20">
    <property type="entry name" value="Dihydropteroate synthase-like"/>
    <property type="match status" value="1"/>
</dbReference>
<reference evidence="14 15" key="1">
    <citation type="submission" date="2019-06" db="EMBL/GenBank/DDBJ databases">
        <title>YIM 131921 draft genome.</title>
        <authorList>
            <person name="Jiang L."/>
        </authorList>
    </citation>
    <scope>NUCLEOTIDE SEQUENCE [LARGE SCALE GENOMIC DNA]</scope>
    <source>
        <strain evidence="14 15">YIM 131921</strain>
    </source>
</reference>